<feature type="transmembrane region" description="Helical" evidence="1">
    <location>
        <begin position="50"/>
        <end position="68"/>
    </location>
</feature>
<evidence type="ECO:0000313" key="4">
    <source>
        <dbReference type="Proteomes" id="UP000183952"/>
    </source>
</evidence>
<dbReference type="Pfam" id="PF23750">
    <property type="entry name" value="RsgI_M"/>
    <property type="match status" value="1"/>
</dbReference>
<proteinExistence type="predicted"/>
<gene>
    <name evidence="3" type="ORF">SAMN02745248_02206</name>
</gene>
<dbReference type="AlphaFoldDB" id="A0A1M6R5L6"/>
<dbReference type="Proteomes" id="UP000183952">
    <property type="component" value="Unassembled WGS sequence"/>
</dbReference>
<name>A0A1M6R5L6_9CLOT</name>
<evidence type="ECO:0000256" key="1">
    <source>
        <dbReference type="SAM" id="Phobius"/>
    </source>
</evidence>
<protein>
    <recommendedName>
        <fullName evidence="2">Anti-sigma factor RsgI-like middle domain-containing protein</fullName>
    </recommendedName>
</protein>
<keyword evidence="4" id="KW-1185">Reference proteome</keyword>
<accession>A0A1M6R5L6</accession>
<keyword evidence="1" id="KW-1133">Transmembrane helix</keyword>
<keyword evidence="1" id="KW-0812">Transmembrane</keyword>
<dbReference type="EMBL" id="FRAD01000020">
    <property type="protein sequence ID" value="SHK27627.1"/>
    <property type="molecule type" value="Genomic_DNA"/>
</dbReference>
<organism evidence="3 4">
    <name type="scientific">Hathewaya proteolytica DSM 3090</name>
    <dbReference type="NCBI Taxonomy" id="1121331"/>
    <lineage>
        <taxon>Bacteria</taxon>
        <taxon>Bacillati</taxon>
        <taxon>Bacillota</taxon>
        <taxon>Clostridia</taxon>
        <taxon>Eubacteriales</taxon>
        <taxon>Clostridiaceae</taxon>
        <taxon>Hathewaya</taxon>
    </lineage>
</organism>
<feature type="domain" description="Anti-sigma factor RsgI-like middle" evidence="2">
    <location>
        <begin position="89"/>
        <end position="162"/>
    </location>
</feature>
<reference evidence="3 4" key="1">
    <citation type="submission" date="2016-11" db="EMBL/GenBank/DDBJ databases">
        <authorList>
            <person name="Jaros S."/>
            <person name="Januszkiewicz K."/>
            <person name="Wedrychowicz H."/>
        </authorList>
    </citation>
    <scope>NUCLEOTIDE SEQUENCE [LARGE SCALE GENOMIC DNA]</scope>
    <source>
        <strain evidence="3 4">DSM 3090</strain>
    </source>
</reference>
<dbReference type="InterPro" id="IPR055431">
    <property type="entry name" value="RsgI_M"/>
</dbReference>
<dbReference type="OrthoDB" id="1917386at2"/>
<sequence length="185" mass="20966">MKKVGKVINIKGNKIYIVTKENEFCILKRNSTTPKMNSIYAGEVYNHKSAILATIIVILISILILAVFKAYEFFSIKTEFIVEMGGRFKISVNNEDKITNIQGNNPTARNILKNKSLKYKSLDEGLSFLFQECIKEKKILPQGDVTFYMTKGSEEHITKLSKFNKLKAENSIYLNINTGGEGIIE</sequence>
<dbReference type="RefSeq" id="WP_072904134.1">
    <property type="nucleotide sequence ID" value="NZ_FRAD01000020.1"/>
</dbReference>
<evidence type="ECO:0000259" key="2">
    <source>
        <dbReference type="Pfam" id="PF23750"/>
    </source>
</evidence>
<keyword evidence="1" id="KW-0472">Membrane</keyword>
<evidence type="ECO:0000313" key="3">
    <source>
        <dbReference type="EMBL" id="SHK27627.1"/>
    </source>
</evidence>